<evidence type="ECO:0000313" key="2">
    <source>
        <dbReference type="Proteomes" id="UP001172159"/>
    </source>
</evidence>
<comment type="caution">
    <text evidence="1">The sequence shown here is derived from an EMBL/GenBank/DDBJ whole genome shotgun (WGS) entry which is preliminary data.</text>
</comment>
<protein>
    <submittedName>
        <fullName evidence="1">Uncharacterized protein</fullName>
    </submittedName>
</protein>
<accession>A0AA40EZ62</accession>
<sequence length="173" mass="19646">MLTEDSESPAMTRTKQLRHDLNDAKAGVIFLFDQENETEHGNAMKAFMTLQIQLMDYTPNIPIIPLTSLDALPSTLKTFQDSFAESHGDRIQQQVSIDVAKDLLSCCSVGEKQLSRQAVDTMVRSQEFFSFRELLGDSRLGSHEGQSVMREALGQEDGRRFVRFWTRSNFSHL</sequence>
<evidence type="ECO:0000313" key="1">
    <source>
        <dbReference type="EMBL" id="KAK0748211.1"/>
    </source>
</evidence>
<keyword evidence="2" id="KW-1185">Reference proteome</keyword>
<dbReference type="EMBL" id="JAUKTV010000001">
    <property type="protein sequence ID" value="KAK0748211.1"/>
    <property type="molecule type" value="Genomic_DNA"/>
</dbReference>
<gene>
    <name evidence="1" type="ORF">B0T21DRAFT_356097</name>
</gene>
<dbReference type="AlphaFoldDB" id="A0AA40EZ62"/>
<reference evidence="1" key="1">
    <citation type="submission" date="2023-06" db="EMBL/GenBank/DDBJ databases">
        <title>Genome-scale phylogeny and comparative genomics of the fungal order Sordariales.</title>
        <authorList>
            <consortium name="Lawrence Berkeley National Laboratory"/>
            <person name="Hensen N."/>
            <person name="Bonometti L."/>
            <person name="Westerberg I."/>
            <person name="Brannstrom I.O."/>
            <person name="Guillou S."/>
            <person name="Cros-Aarteil S."/>
            <person name="Calhoun S."/>
            <person name="Haridas S."/>
            <person name="Kuo A."/>
            <person name="Mondo S."/>
            <person name="Pangilinan J."/>
            <person name="Riley R."/>
            <person name="Labutti K."/>
            <person name="Andreopoulos B."/>
            <person name="Lipzen A."/>
            <person name="Chen C."/>
            <person name="Yanf M."/>
            <person name="Daum C."/>
            <person name="Ng V."/>
            <person name="Clum A."/>
            <person name="Steindorff A."/>
            <person name="Ohm R."/>
            <person name="Martin F."/>
            <person name="Silar P."/>
            <person name="Natvig D."/>
            <person name="Lalanne C."/>
            <person name="Gautier V."/>
            <person name="Ament-Velasquez S.L."/>
            <person name="Kruys A."/>
            <person name="Hutchinson M.I."/>
            <person name="Powell A.J."/>
            <person name="Barry K."/>
            <person name="Miller A.N."/>
            <person name="Grigoriev I.V."/>
            <person name="Debuchy R."/>
            <person name="Gladieux P."/>
            <person name="Thoren M.H."/>
            <person name="Johannesson H."/>
        </authorList>
    </citation>
    <scope>NUCLEOTIDE SEQUENCE</scope>
    <source>
        <strain evidence="1">CBS 540.89</strain>
    </source>
</reference>
<proteinExistence type="predicted"/>
<organism evidence="1 2">
    <name type="scientific">Apiosordaria backusii</name>
    <dbReference type="NCBI Taxonomy" id="314023"/>
    <lineage>
        <taxon>Eukaryota</taxon>
        <taxon>Fungi</taxon>
        <taxon>Dikarya</taxon>
        <taxon>Ascomycota</taxon>
        <taxon>Pezizomycotina</taxon>
        <taxon>Sordariomycetes</taxon>
        <taxon>Sordariomycetidae</taxon>
        <taxon>Sordariales</taxon>
        <taxon>Lasiosphaeriaceae</taxon>
        <taxon>Apiosordaria</taxon>
    </lineage>
</organism>
<dbReference type="Proteomes" id="UP001172159">
    <property type="component" value="Unassembled WGS sequence"/>
</dbReference>
<name>A0AA40EZ62_9PEZI</name>